<dbReference type="InterPro" id="IPR039438">
    <property type="entry name" value="At2g23090-like_Znf"/>
</dbReference>
<sequence>MGGGNGQKSAKAREKAQAKAAKGGAGSMLKANEAAKSIQCKVCMQAFVSTLSHSELKKHAENKHPKLDAKQCFPFLE</sequence>
<dbReference type="AlphaFoldDB" id="K8EEY1"/>
<dbReference type="OrthoDB" id="370932at2759"/>
<dbReference type="Proteomes" id="UP000198341">
    <property type="component" value="Chromosome 5"/>
</dbReference>
<dbReference type="PANTHER" id="PTHR33788">
    <property type="entry name" value="OS07G0114300 PROTEIN"/>
    <property type="match status" value="1"/>
</dbReference>
<evidence type="ECO:0000259" key="3">
    <source>
        <dbReference type="Pfam" id="PF12907"/>
    </source>
</evidence>
<feature type="region of interest" description="Disordered" evidence="1">
    <location>
        <begin position="1"/>
        <end position="28"/>
    </location>
</feature>
<dbReference type="KEGG" id="bpg:Bathy05g03930"/>
<gene>
    <name evidence="4" type="ORF">Bathy05g03930</name>
</gene>
<evidence type="ECO:0000313" key="5">
    <source>
        <dbReference type="Proteomes" id="UP000198341"/>
    </source>
</evidence>
<reference evidence="4 5" key="1">
    <citation type="submission" date="2011-10" db="EMBL/GenBank/DDBJ databases">
        <authorList>
            <person name="Genoscope - CEA"/>
        </authorList>
    </citation>
    <scope>NUCLEOTIDE SEQUENCE [LARGE SCALE GENOMIC DNA]</scope>
    <source>
        <strain evidence="4 5">RCC 1105</strain>
    </source>
</reference>
<dbReference type="SUPFAM" id="SSF118359">
    <property type="entry name" value="Expressed protein At2g23090/F21P24.15"/>
    <property type="match status" value="1"/>
</dbReference>
<name>K8EEY1_9CHLO</name>
<dbReference type="Gene3D" id="4.10.1050.10">
    <property type="entry name" value="At2g23090-like"/>
    <property type="match status" value="1"/>
</dbReference>
<dbReference type="InterPro" id="IPR026939">
    <property type="entry name" value="ZNF706/At2g23090_sf"/>
</dbReference>
<evidence type="ECO:0000256" key="1">
    <source>
        <dbReference type="SAM" id="MobiDB-lite"/>
    </source>
</evidence>
<feature type="compositionally biased region" description="Low complexity" evidence="1">
    <location>
        <begin position="18"/>
        <end position="28"/>
    </location>
</feature>
<feature type="domain" description="At2g23090-like zinc-binding" evidence="3">
    <location>
        <begin position="39"/>
        <end position="74"/>
    </location>
</feature>
<dbReference type="Pfam" id="PF04419">
    <property type="entry name" value="SERF-like_N"/>
    <property type="match status" value="1"/>
</dbReference>
<keyword evidence="5" id="KW-1185">Reference proteome</keyword>
<protein>
    <submittedName>
        <fullName evidence="4">Uncharacterized protein</fullName>
    </submittedName>
</protein>
<dbReference type="InterPro" id="IPR007513">
    <property type="entry name" value="SERF-like_N"/>
</dbReference>
<feature type="domain" description="Small EDRK-rich factor-like N-terminal" evidence="2">
    <location>
        <begin position="3"/>
        <end position="36"/>
    </location>
</feature>
<dbReference type="InterPro" id="IPR039713">
    <property type="entry name" value="At2g23090-like"/>
</dbReference>
<dbReference type="EMBL" id="FO082274">
    <property type="protein sequence ID" value="CCO16586.1"/>
    <property type="molecule type" value="Genomic_DNA"/>
</dbReference>
<dbReference type="Pfam" id="PF12907">
    <property type="entry name" value="zf-met2"/>
    <property type="match status" value="1"/>
</dbReference>
<organism evidence="4 5">
    <name type="scientific">Bathycoccus prasinos</name>
    <dbReference type="NCBI Taxonomy" id="41875"/>
    <lineage>
        <taxon>Eukaryota</taxon>
        <taxon>Viridiplantae</taxon>
        <taxon>Chlorophyta</taxon>
        <taxon>Mamiellophyceae</taxon>
        <taxon>Mamiellales</taxon>
        <taxon>Bathycoccaceae</taxon>
        <taxon>Bathycoccus</taxon>
    </lineage>
</organism>
<evidence type="ECO:0000313" key="4">
    <source>
        <dbReference type="EMBL" id="CCO16586.1"/>
    </source>
</evidence>
<dbReference type="RefSeq" id="XP_007513028.1">
    <property type="nucleotide sequence ID" value="XM_007512966.1"/>
</dbReference>
<dbReference type="PANTHER" id="PTHR33788:SF1">
    <property type="entry name" value="ZINC-BINDING PROTEIN"/>
    <property type="match status" value="1"/>
</dbReference>
<dbReference type="GeneID" id="19015896"/>
<accession>K8EEY1</accession>
<evidence type="ECO:0000259" key="2">
    <source>
        <dbReference type="Pfam" id="PF04419"/>
    </source>
</evidence>
<dbReference type="eggNOG" id="ENOG502S798">
    <property type="taxonomic scope" value="Eukaryota"/>
</dbReference>
<proteinExistence type="predicted"/>